<organism evidence="2 3">
    <name type="scientific">Candidatus Cerribacteria bacterium 'Amazon FNV 2010 28 9'</name>
    <dbReference type="NCBI Taxonomy" id="2081795"/>
    <lineage>
        <taxon>Bacteria</taxon>
        <taxon>Candidatus Cerribacteria</taxon>
    </lineage>
</organism>
<feature type="transmembrane region" description="Helical" evidence="1">
    <location>
        <begin position="49"/>
        <end position="70"/>
    </location>
</feature>
<proteinExistence type="predicted"/>
<protein>
    <submittedName>
        <fullName evidence="2">Uncharacterized protein</fullName>
    </submittedName>
</protein>
<accession>A0A317JP75</accession>
<keyword evidence="1" id="KW-0812">Transmembrane</keyword>
<gene>
    <name evidence="2" type="ORF">C5B42_04780</name>
</gene>
<evidence type="ECO:0000256" key="1">
    <source>
        <dbReference type="SAM" id="Phobius"/>
    </source>
</evidence>
<sequence>MLATLWAIGISMEVVGFGGMLYAMGGVFYSKAWDYVPTEPQARSMVMSFFGGLVLLAIGSMLTTFMISIATQLR</sequence>
<evidence type="ECO:0000313" key="3">
    <source>
        <dbReference type="Proteomes" id="UP000246104"/>
    </source>
</evidence>
<name>A0A317JP75_9BACT</name>
<keyword evidence="1" id="KW-0472">Membrane</keyword>
<dbReference type="AlphaFoldDB" id="A0A317JP75"/>
<feature type="transmembrane region" description="Helical" evidence="1">
    <location>
        <begin position="6"/>
        <end position="29"/>
    </location>
</feature>
<evidence type="ECO:0000313" key="2">
    <source>
        <dbReference type="EMBL" id="PWU22870.1"/>
    </source>
</evidence>
<dbReference type="EMBL" id="PSRQ01000053">
    <property type="protein sequence ID" value="PWU22870.1"/>
    <property type="molecule type" value="Genomic_DNA"/>
</dbReference>
<reference evidence="2 3" key="1">
    <citation type="submission" date="2018-02" db="EMBL/GenBank/DDBJ databases">
        <title>Genomic Reconstructions from Amazon Rainforest and Pasture Soil Reveal Novel Insights into the Physiology of Candidate Phyla in Tropical Sites.</title>
        <authorList>
            <person name="Kroeger M.E."/>
            <person name="Delmont T."/>
            <person name="Eren A.M."/>
            <person name="Guo J."/>
            <person name="Meyer K.M."/>
            <person name="Khan K."/>
            <person name="Rodrigues J.L.M."/>
            <person name="Bohannan B.J.M."/>
            <person name="Tringe S."/>
            <person name="Borges C.D."/>
            <person name="Tiedje J."/>
            <person name="Tsai S.M."/>
            <person name="Nusslein K."/>
        </authorList>
    </citation>
    <scope>NUCLEOTIDE SEQUENCE [LARGE SCALE GENOMIC DNA]</scope>
    <source>
        <strain evidence="2">Amazon FNV 2010 28 9</strain>
    </source>
</reference>
<keyword evidence="1" id="KW-1133">Transmembrane helix</keyword>
<comment type="caution">
    <text evidence="2">The sequence shown here is derived from an EMBL/GenBank/DDBJ whole genome shotgun (WGS) entry which is preliminary data.</text>
</comment>
<dbReference type="Proteomes" id="UP000246104">
    <property type="component" value="Unassembled WGS sequence"/>
</dbReference>